<evidence type="ECO:0008006" key="3">
    <source>
        <dbReference type="Google" id="ProtNLM"/>
    </source>
</evidence>
<comment type="caution">
    <text evidence="1">The sequence shown here is derived from an EMBL/GenBank/DDBJ whole genome shotgun (WGS) entry which is preliminary data.</text>
</comment>
<accession>A0A2W5MR49</accession>
<sequence>MFKKCQDHLDSVHESYTEHLCVAVPIGLRMIGGGVAAILHGLCPAVFVRTGSKTIFSLYDELKSRTAKSVDPSHD</sequence>
<gene>
    <name evidence="1" type="ORF">DI551_12505</name>
</gene>
<reference evidence="1 2" key="1">
    <citation type="submission" date="2017-08" db="EMBL/GenBank/DDBJ databases">
        <title>Infants hospitalized years apart are colonized by the same room-sourced microbial strains.</title>
        <authorList>
            <person name="Brooks B."/>
            <person name="Olm M.R."/>
            <person name="Firek B.A."/>
            <person name="Baker R."/>
            <person name="Thomas B.C."/>
            <person name="Morowitz M.J."/>
            <person name="Banfield J.F."/>
        </authorList>
    </citation>
    <scope>NUCLEOTIDE SEQUENCE [LARGE SCALE GENOMIC DNA]</scope>
    <source>
        <strain evidence="1">S2_005_002_R2_29</strain>
    </source>
</reference>
<name>A0A2W5MR49_9BACT</name>
<protein>
    <recommendedName>
        <fullName evidence="3">Capsule biosynthesis protein</fullName>
    </recommendedName>
</protein>
<organism evidence="1 2">
    <name type="scientific">Micavibrio aeruginosavorus</name>
    <dbReference type="NCBI Taxonomy" id="349221"/>
    <lineage>
        <taxon>Bacteria</taxon>
        <taxon>Pseudomonadati</taxon>
        <taxon>Bdellovibrionota</taxon>
        <taxon>Bdellovibrionia</taxon>
        <taxon>Bdellovibrionales</taxon>
        <taxon>Pseudobdellovibrionaceae</taxon>
        <taxon>Micavibrio</taxon>
    </lineage>
</organism>
<evidence type="ECO:0000313" key="2">
    <source>
        <dbReference type="Proteomes" id="UP000249417"/>
    </source>
</evidence>
<dbReference type="Proteomes" id="UP000249417">
    <property type="component" value="Unassembled WGS sequence"/>
</dbReference>
<dbReference type="EMBL" id="QFQB01000173">
    <property type="protein sequence ID" value="PZQ43234.1"/>
    <property type="molecule type" value="Genomic_DNA"/>
</dbReference>
<evidence type="ECO:0000313" key="1">
    <source>
        <dbReference type="EMBL" id="PZQ43234.1"/>
    </source>
</evidence>
<proteinExistence type="predicted"/>
<dbReference type="AlphaFoldDB" id="A0A2W5MR49"/>
<dbReference type="InterPro" id="IPR045936">
    <property type="entry name" value="DUF6356"/>
</dbReference>
<dbReference type="Pfam" id="PF19883">
    <property type="entry name" value="DUF6356"/>
    <property type="match status" value="1"/>
</dbReference>